<accession>A0A250XE55</accession>
<organism evidence="3 4">
    <name type="scientific">Chlamydomonas eustigma</name>
    <dbReference type="NCBI Taxonomy" id="1157962"/>
    <lineage>
        <taxon>Eukaryota</taxon>
        <taxon>Viridiplantae</taxon>
        <taxon>Chlorophyta</taxon>
        <taxon>core chlorophytes</taxon>
        <taxon>Chlorophyceae</taxon>
        <taxon>CS clade</taxon>
        <taxon>Chlamydomonadales</taxon>
        <taxon>Chlamydomonadaceae</taxon>
        <taxon>Chlamydomonas</taxon>
    </lineage>
</organism>
<dbReference type="AlphaFoldDB" id="A0A250XE55"/>
<comment type="caution">
    <text evidence="3">The sequence shown here is derived from an EMBL/GenBank/DDBJ whole genome shotgun (WGS) entry which is preliminary data.</text>
</comment>
<reference evidence="3 4" key="1">
    <citation type="submission" date="2017-08" db="EMBL/GenBank/DDBJ databases">
        <title>Acidophilic green algal genome provides insights into adaptation to an acidic environment.</title>
        <authorList>
            <person name="Hirooka S."/>
            <person name="Hirose Y."/>
            <person name="Kanesaki Y."/>
            <person name="Higuchi S."/>
            <person name="Fujiwara T."/>
            <person name="Onuma R."/>
            <person name="Era A."/>
            <person name="Ohbayashi R."/>
            <person name="Uzuka A."/>
            <person name="Nozaki H."/>
            <person name="Yoshikawa H."/>
            <person name="Miyagishima S.Y."/>
        </authorList>
    </citation>
    <scope>NUCLEOTIDE SEQUENCE [LARGE SCALE GENOMIC DNA]</scope>
    <source>
        <strain evidence="3 4">NIES-2499</strain>
    </source>
</reference>
<evidence type="ECO:0000313" key="4">
    <source>
        <dbReference type="Proteomes" id="UP000232323"/>
    </source>
</evidence>
<feature type="region of interest" description="Disordered" evidence="2">
    <location>
        <begin position="797"/>
        <end position="819"/>
    </location>
</feature>
<keyword evidence="4" id="KW-1185">Reference proteome</keyword>
<protein>
    <submittedName>
        <fullName evidence="3">Uncharacterized protein</fullName>
    </submittedName>
</protein>
<keyword evidence="1" id="KW-0175">Coiled coil</keyword>
<feature type="region of interest" description="Disordered" evidence="2">
    <location>
        <begin position="456"/>
        <end position="507"/>
    </location>
</feature>
<evidence type="ECO:0000313" key="3">
    <source>
        <dbReference type="EMBL" id="GAX81336.1"/>
    </source>
</evidence>
<feature type="compositionally biased region" description="Polar residues" evidence="2">
    <location>
        <begin position="679"/>
        <end position="706"/>
    </location>
</feature>
<feature type="region of interest" description="Disordered" evidence="2">
    <location>
        <begin position="549"/>
        <end position="598"/>
    </location>
</feature>
<dbReference type="Proteomes" id="UP000232323">
    <property type="component" value="Unassembled WGS sequence"/>
</dbReference>
<dbReference type="STRING" id="1157962.A0A250XE55"/>
<feature type="coiled-coil region" evidence="1">
    <location>
        <begin position="232"/>
        <end position="441"/>
    </location>
</feature>
<feature type="region of interest" description="Disordered" evidence="2">
    <location>
        <begin position="150"/>
        <end position="184"/>
    </location>
</feature>
<feature type="compositionally biased region" description="Polar residues" evidence="2">
    <location>
        <begin position="553"/>
        <end position="582"/>
    </location>
</feature>
<dbReference type="EMBL" id="BEGY01000064">
    <property type="protein sequence ID" value="GAX81336.1"/>
    <property type="molecule type" value="Genomic_DNA"/>
</dbReference>
<sequence>MSSFSPNSSPIWAADDCLECTSSFIPPGQDLLLTFSFLDPLKPDNISSNKSDEWRLSDVPQTSTFHVKDGPNLHTTSEYPQHVHPVLRIPGTTETQGQELKTLHNSGLDLQNTAKQHIVNSPEIIQNTYSQFLFKQTAQQKRSLTMEGISYNSSSPVQQGLSPSGRAEKNEATSTSHEWASPSHTAWKYTSPQAMKAHQSEHADMMRDQTMKMDFAAPNHGGSSGSGDIHASDRYHALISQLERSNRELQQRLTSLEGELLTSERQRMHVESKLGDLKEAADDAQARATQKEQAMVALQQHADAVASELRSCLSELKQEKERVAAGRDEVVQLKDDVEDLKKQLQAAAKKIDQVGEDDRRQLTELLQLRKEHQVVQEALQRTRIDLADARERLTNSEAAVGKQQLQVAKSHAEGGGAVMQLHALRAKVVDLEARNEQLTVHLNELVVAHPDIRSSKNVTGSTAEPLGAYPRLSNPTTMPYHYRSSGLPNPSEHQSSISLGPRDEAHASMEPSKWIGTNTAAGAVAAGMPGTKSEPLKALLYSGGSQWEGAGNQGSSIPSVQQSQHHFSSREQGAASQGTSAGMYSPSAGMYSSGPGLPLAHREEARQALQSRPVQPETYEDALELQRYMQQHPPSTNRTALKTGGKSHWRSIESRLMELQAAEDAIKARLADHDRHIQQPPSSTNRQLQYFSPPHNTSNSRQQAGTRLSLDGGYGYADQFRSRDQQDLYLKPEAALPSSSHHAMESESKVQGSFEPNDANAPFGTERNAREILARSKHLEDSLIALCGEKSLLESEMSKMSAGSGRSLKERRRKAEVQQRLETVGREISGTRMQLKKITGR</sequence>
<evidence type="ECO:0000256" key="2">
    <source>
        <dbReference type="SAM" id="MobiDB-lite"/>
    </source>
</evidence>
<feature type="region of interest" description="Disordered" evidence="2">
    <location>
        <begin position="736"/>
        <end position="763"/>
    </location>
</feature>
<feature type="compositionally biased region" description="Polar residues" evidence="2">
    <location>
        <begin position="150"/>
        <end position="162"/>
    </location>
</feature>
<proteinExistence type="predicted"/>
<dbReference type="OrthoDB" id="548159at2759"/>
<feature type="compositionally biased region" description="Polar residues" evidence="2">
    <location>
        <begin position="172"/>
        <end position="184"/>
    </location>
</feature>
<gene>
    <name evidence="3" type="ORF">CEUSTIGMA_g8767.t1</name>
</gene>
<evidence type="ECO:0000256" key="1">
    <source>
        <dbReference type="SAM" id="Coils"/>
    </source>
</evidence>
<name>A0A250XE55_9CHLO</name>
<feature type="compositionally biased region" description="Polar residues" evidence="2">
    <location>
        <begin position="486"/>
        <end position="498"/>
    </location>
</feature>
<feature type="region of interest" description="Disordered" evidence="2">
    <location>
        <begin position="676"/>
        <end position="712"/>
    </location>
</feature>